<dbReference type="SMART" id="SM00449">
    <property type="entry name" value="SPRY"/>
    <property type="match status" value="1"/>
</dbReference>
<sequence length="375" mass="39634">MAAADDLQVTAQGSLSTPVHVAPEFDNDRAEGYLRANPPLPPLVTADQIEQMKSPSAWQFSAAGLPPSQATVGDNLISFFQGLAPIAPGQDATVFTTMPVPWLPDNVATIAVGDKALMPPRPVLYFEIAVVAMNPQTTIAIGLTTTPYPSYRLPGWHTWSLGYHSDDGRLFACDSEHGQSYGMPFRAGDVVGVGIDTMRRAVFFTRNGARLPEVPPETRPIPAPELAVHPAVGADGPCILEYNFGMTAPFRWAEANDGYYGYCWEPLPTYSTTARPVAATSMPALPSTGPFLAPDSMTMPTPIMVMPTPTPIAPAIPYSPSVGAAPSPTGPFAITDQAAVPPSSPPFVIPAQTMSMPEPTAPSMPPTAASPPAIR</sequence>
<dbReference type="InterPro" id="IPR043136">
    <property type="entry name" value="B30.2/SPRY_sf"/>
</dbReference>
<dbReference type="Gene3D" id="2.60.120.920">
    <property type="match status" value="1"/>
</dbReference>
<dbReference type="STRING" id="578462.A0A0L0S023"/>
<organism evidence="3 4">
    <name type="scientific">Allomyces macrogynus (strain ATCC 38327)</name>
    <name type="common">Allomyces javanicus var. macrogynus</name>
    <dbReference type="NCBI Taxonomy" id="578462"/>
    <lineage>
        <taxon>Eukaryota</taxon>
        <taxon>Fungi</taxon>
        <taxon>Fungi incertae sedis</taxon>
        <taxon>Blastocladiomycota</taxon>
        <taxon>Blastocladiomycetes</taxon>
        <taxon>Blastocladiales</taxon>
        <taxon>Blastocladiaceae</taxon>
        <taxon>Allomyces</taxon>
    </lineage>
</organism>
<feature type="region of interest" description="Disordered" evidence="1">
    <location>
        <begin position="355"/>
        <end position="375"/>
    </location>
</feature>
<dbReference type="PANTHER" id="PTHR12864">
    <property type="entry name" value="RAN BINDING PROTEIN 9-RELATED"/>
    <property type="match status" value="1"/>
</dbReference>
<dbReference type="InterPro" id="IPR001870">
    <property type="entry name" value="B30.2/SPRY"/>
</dbReference>
<dbReference type="OrthoDB" id="258495at2759"/>
<evidence type="ECO:0000313" key="4">
    <source>
        <dbReference type="Proteomes" id="UP000054350"/>
    </source>
</evidence>
<proteinExistence type="predicted"/>
<dbReference type="Pfam" id="PF00622">
    <property type="entry name" value="SPRY"/>
    <property type="match status" value="1"/>
</dbReference>
<dbReference type="InterPro" id="IPR003877">
    <property type="entry name" value="SPRY_dom"/>
</dbReference>
<dbReference type="InterPro" id="IPR013320">
    <property type="entry name" value="ConA-like_dom_sf"/>
</dbReference>
<dbReference type="PROSITE" id="PS50188">
    <property type="entry name" value="B302_SPRY"/>
    <property type="match status" value="1"/>
</dbReference>
<dbReference type="SUPFAM" id="SSF49899">
    <property type="entry name" value="Concanavalin A-like lectins/glucanases"/>
    <property type="match status" value="1"/>
</dbReference>
<dbReference type="EMBL" id="GG745329">
    <property type="protein sequence ID" value="KNE55716.1"/>
    <property type="molecule type" value="Genomic_DNA"/>
</dbReference>
<evidence type="ECO:0000256" key="1">
    <source>
        <dbReference type="SAM" id="MobiDB-lite"/>
    </source>
</evidence>
<feature type="compositionally biased region" description="Pro residues" evidence="1">
    <location>
        <begin position="359"/>
        <end position="375"/>
    </location>
</feature>
<keyword evidence="4" id="KW-1185">Reference proteome</keyword>
<dbReference type="Proteomes" id="UP000054350">
    <property type="component" value="Unassembled WGS sequence"/>
</dbReference>
<dbReference type="AlphaFoldDB" id="A0A0L0S023"/>
<evidence type="ECO:0000313" key="3">
    <source>
        <dbReference type="EMBL" id="KNE55716.1"/>
    </source>
</evidence>
<protein>
    <recommendedName>
        <fullName evidence="2">B30.2/SPRY domain-containing protein</fullName>
    </recommendedName>
</protein>
<evidence type="ECO:0000259" key="2">
    <source>
        <dbReference type="PROSITE" id="PS50188"/>
    </source>
</evidence>
<feature type="domain" description="B30.2/SPRY" evidence="2">
    <location>
        <begin position="45"/>
        <end position="249"/>
    </location>
</feature>
<reference evidence="4" key="2">
    <citation type="submission" date="2009-11" db="EMBL/GenBank/DDBJ databases">
        <title>The Genome Sequence of Allomyces macrogynus strain ATCC 38327.</title>
        <authorList>
            <consortium name="The Broad Institute Genome Sequencing Platform"/>
            <person name="Russ C."/>
            <person name="Cuomo C."/>
            <person name="Shea T."/>
            <person name="Young S.K."/>
            <person name="Zeng Q."/>
            <person name="Koehrsen M."/>
            <person name="Haas B."/>
            <person name="Borodovsky M."/>
            <person name="Guigo R."/>
            <person name="Alvarado L."/>
            <person name="Berlin A."/>
            <person name="Borenstein D."/>
            <person name="Chen Z."/>
            <person name="Engels R."/>
            <person name="Freedman E."/>
            <person name="Gellesch M."/>
            <person name="Goldberg J."/>
            <person name="Griggs A."/>
            <person name="Gujja S."/>
            <person name="Heiman D."/>
            <person name="Hepburn T."/>
            <person name="Howarth C."/>
            <person name="Jen D."/>
            <person name="Larson L."/>
            <person name="Lewis B."/>
            <person name="Mehta T."/>
            <person name="Park D."/>
            <person name="Pearson M."/>
            <person name="Roberts A."/>
            <person name="Saif S."/>
            <person name="Shenoy N."/>
            <person name="Sisk P."/>
            <person name="Stolte C."/>
            <person name="Sykes S."/>
            <person name="Walk T."/>
            <person name="White J."/>
            <person name="Yandava C."/>
            <person name="Burger G."/>
            <person name="Gray M.W."/>
            <person name="Holland P.W.H."/>
            <person name="King N."/>
            <person name="Lang F.B.F."/>
            <person name="Roger A.J."/>
            <person name="Ruiz-Trillo I."/>
            <person name="Lander E."/>
            <person name="Nusbaum C."/>
        </authorList>
    </citation>
    <scope>NUCLEOTIDE SEQUENCE [LARGE SCALE GENOMIC DNA]</scope>
    <source>
        <strain evidence="4">ATCC 38327</strain>
    </source>
</reference>
<accession>A0A0L0S023</accession>
<dbReference type="eggNOG" id="KOG1477">
    <property type="taxonomic scope" value="Eukaryota"/>
</dbReference>
<dbReference type="OMA" id="GPCILEY"/>
<dbReference type="VEuPathDB" id="FungiDB:AMAG_01595"/>
<gene>
    <name evidence="3" type="ORF">AMAG_01595</name>
</gene>
<name>A0A0L0S023_ALLM3</name>
<dbReference type="InterPro" id="IPR050618">
    <property type="entry name" value="Ubq-SigPath_Reg"/>
</dbReference>
<reference evidence="3 4" key="1">
    <citation type="submission" date="2009-11" db="EMBL/GenBank/DDBJ databases">
        <title>Annotation of Allomyces macrogynus ATCC 38327.</title>
        <authorList>
            <consortium name="The Broad Institute Genome Sequencing Platform"/>
            <person name="Russ C."/>
            <person name="Cuomo C."/>
            <person name="Burger G."/>
            <person name="Gray M.W."/>
            <person name="Holland P.W.H."/>
            <person name="King N."/>
            <person name="Lang F.B.F."/>
            <person name="Roger A.J."/>
            <person name="Ruiz-Trillo I."/>
            <person name="Young S.K."/>
            <person name="Zeng Q."/>
            <person name="Gargeya S."/>
            <person name="Fitzgerald M."/>
            <person name="Haas B."/>
            <person name="Abouelleil A."/>
            <person name="Alvarado L."/>
            <person name="Arachchi H.M."/>
            <person name="Berlin A."/>
            <person name="Chapman S.B."/>
            <person name="Gearin G."/>
            <person name="Goldberg J."/>
            <person name="Griggs A."/>
            <person name="Gujja S."/>
            <person name="Hansen M."/>
            <person name="Heiman D."/>
            <person name="Howarth C."/>
            <person name="Larimer J."/>
            <person name="Lui A."/>
            <person name="MacDonald P.J.P."/>
            <person name="McCowen C."/>
            <person name="Montmayeur A."/>
            <person name="Murphy C."/>
            <person name="Neiman D."/>
            <person name="Pearson M."/>
            <person name="Priest M."/>
            <person name="Roberts A."/>
            <person name="Saif S."/>
            <person name="Shea T."/>
            <person name="Sisk P."/>
            <person name="Stolte C."/>
            <person name="Sykes S."/>
            <person name="Wortman J."/>
            <person name="Nusbaum C."/>
            <person name="Birren B."/>
        </authorList>
    </citation>
    <scope>NUCLEOTIDE SEQUENCE [LARGE SCALE GENOMIC DNA]</scope>
    <source>
        <strain evidence="3 4">ATCC 38327</strain>
    </source>
</reference>